<gene>
    <name evidence="2" type="primary">AKAP14</name>
</gene>
<dbReference type="PANTHER" id="PTHR35075">
    <property type="entry name" value="A-KINASE ANCHOR PROTEIN 14"/>
    <property type="match status" value="1"/>
</dbReference>
<accession>A0ABM0S5X8</accession>
<protein>
    <submittedName>
        <fullName evidence="2">A-kinase anchor protein 14</fullName>
    </submittedName>
</protein>
<sequence length="194" mass="22465">MNVTKSVRSQKTMHVAFSREMKILTIQDDSDVSEVALALAEDAIAAAVKFVEEEENPIKNIKWITHGEFTAERGRRQIDEFVSTWDCESHWVCYTEFVERKDLIHSFHYIYCVRWSMSTARRPMARVSAAVYFTIKINKGKPPDAPIDVSYTLEDQSLVQRPGMIRFREKWLTDIIETKNDILEILASNSIFIA</sequence>
<dbReference type="InterPro" id="IPR053084">
    <property type="entry name" value="AKAP"/>
</dbReference>
<dbReference type="PANTHER" id="PTHR35075:SF1">
    <property type="entry name" value="A-KINASE ANCHOR PROTEIN 14"/>
    <property type="match status" value="1"/>
</dbReference>
<dbReference type="Pfam" id="PF14469">
    <property type="entry name" value="AKAP28"/>
    <property type="match status" value="1"/>
</dbReference>
<dbReference type="InterPro" id="IPR025663">
    <property type="entry name" value="AKAP_28"/>
</dbReference>
<keyword evidence="1" id="KW-1185">Reference proteome</keyword>
<proteinExistence type="predicted"/>
<name>A0ABM0S5X8_GALVR</name>
<dbReference type="RefSeq" id="XP_008588269.1">
    <property type="nucleotide sequence ID" value="XM_008590047.1"/>
</dbReference>
<reference evidence="2" key="1">
    <citation type="submission" date="2025-08" db="UniProtKB">
        <authorList>
            <consortium name="RefSeq"/>
        </authorList>
    </citation>
    <scope>IDENTIFICATION</scope>
</reference>
<dbReference type="Proteomes" id="UP000694923">
    <property type="component" value="Unplaced"/>
</dbReference>
<evidence type="ECO:0000313" key="1">
    <source>
        <dbReference type="Proteomes" id="UP000694923"/>
    </source>
</evidence>
<evidence type="ECO:0000313" key="2">
    <source>
        <dbReference type="RefSeq" id="XP_008588269.1"/>
    </source>
</evidence>
<organism evidence="1 2">
    <name type="scientific">Galeopterus variegatus</name>
    <name type="common">Malayan flying lemur</name>
    <name type="synonym">Cynocephalus variegatus</name>
    <dbReference type="NCBI Taxonomy" id="482537"/>
    <lineage>
        <taxon>Eukaryota</taxon>
        <taxon>Metazoa</taxon>
        <taxon>Chordata</taxon>
        <taxon>Craniata</taxon>
        <taxon>Vertebrata</taxon>
        <taxon>Euteleostomi</taxon>
        <taxon>Mammalia</taxon>
        <taxon>Eutheria</taxon>
        <taxon>Euarchontoglires</taxon>
        <taxon>Dermoptera</taxon>
        <taxon>Cynocephalidae</taxon>
        <taxon>Galeopterus</taxon>
    </lineage>
</organism>
<dbReference type="GeneID" id="103605452"/>